<keyword evidence="4" id="KW-0813">Transport</keyword>
<dbReference type="InterPro" id="IPR020846">
    <property type="entry name" value="MFS_dom"/>
</dbReference>
<dbReference type="InterPro" id="IPR023008">
    <property type="entry name" value="MFS_YhhS-like"/>
</dbReference>
<evidence type="ECO:0000256" key="3">
    <source>
        <dbReference type="ARBA" id="ARBA00023136"/>
    </source>
</evidence>
<evidence type="ECO:0000256" key="2">
    <source>
        <dbReference type="ARBA" id="ARBA00022989"/>
    </source>
</evidence>
<feature type="transmembrane region" description="Helical" evidence="4">
    <location>
        <begin position="343"/>
        <end position="366"/>
    </location>
</feature>
<feature type="transmembrane region" description="Helical" evidence="4">
    <location>
        <begin position="49"/>
        <end position="66"/>
    </location>
</feature>
<evidence type="ECO:0000313" key="6">
    <source>
        <dbReference type="EMBL" id="APG04349.1"/>
    </source>
</evidence>
<feature type="domain" description="Major facilitator superfamily (MFS) profile" evidence="5">
    <location>
        <begin position="182"/>
        <end position="410"/>
    </location>
</feature>
<evidence type="ECO:0000313" key="7">
    <source>
        <dbReference type="Proteomes" id="UP000182987"/>
    </source>
</evidence>
<dbReference type="OrthoDB" id="322544at2"/>
<feature type="transmembrane region" description="Helical" evidence="4">
    <location>
        <begin position="20"/>
        <end position="43"/>
    </location>
</feature>
<dbReference type="Proteomes" id="UP000182987">
    <property type="component" value="Chromosome"/>
</dbReference>
<dbReference type="SUPFAM" id="SSF103473">
    <property type="entry name" value="MFS general substrate transporter"/>
    <property type="match status" value="1"/>
</dbReference>
<dbReference type="RefSeq" id="WP_071924932.1">
    <property type="nucleotide sequence ID" value="NZ_CP017480.1"/>
</dbReference>
<name>A0A1L3ETH2_9GAMM</name>
<reference evidence="7" key="1">
    <citation type="submission" date="2016-09" db="EMBL/GenBank/DDBJ databases">
        <authorList>
            <person name="Lysoe E."/>
        </authorList>
    </citation>
    <scope>NUCLEOTIDE SEQUENCE [LARGE SCALE GENOMIC DNA]</scope>
    <source>
        <strain evidence="7">LJ96T</strain>
    </source>
</reference>
<keyword evidence="3 4" id="KW-0472">Membrane</keyword>
<comment type="subcellular location">
    <subcellularLocation>
        <location evidence="4">Cell inner membrane</location>
        <topology evidence="4">Multi-pass membrane protein</topology>
    </subcellularLocation>
</comment>
<dbReference type="Gene3D" id="1.20.1250.20">
    <property type="entry name" value="MFS general substrate transporter like domains"/>
    <property type="match status" value="1"/>
</dbReference>
<evidence type="ECO:0000256" key="1">
    <source>
        <dbReference type="ARBA" id="ARBA00022692"/>
    </source>
</evidence>
<dbReference type="PANTHER" id="PTHR23531:SF1">
    <property type="entry name" value="QUINOLENE RESISTANCE PROTEIN NORA"/>
    <property type="match status" value="1"/>
</dbReference>
<dbReference type="NCBIfam" id="NF003477">
    <property type="entry name" value="PRK05122.1"/>
    <property type="match status" value="1"/>
</dbReference>
<feature type="transmembrane region" description="Helical" evidence="4">
    <location>
        <begin position="254"/>
        <end position="272"/>
    </location>
</feature>
<dbReference type="HAMAP" id="MF_01118">
    <property type="entry name" value="MFS_YhhS"/>
    <property type="match status" value="1"/>
</dbReference>
<gene>
    <name evidence="6" type="ORF">BJI69_10875</name>
</gene>
<dbReference type="InterPro" id="IPR036259">
    <property type="entry name" value="MFS_trans_sf"/>
</dbReference>
<dbReference type="AlphaFoldDB" id="A0A1L3ETH2"/>
<dbReference type="NCBIfam" id="NF009048">
    <property type="entry name" value="PRK12382.1"/>
    <property type="match status" value="1"/>
</dbReference>
<feature type="transmembrane region" description="Helical" evidence="4">
    <location>
        <begin position="87"/>
        <end position="107"/>
    </location>
</feature>
<feature type="transmembrane region" description="Helical" evidence="4">
    <location>
        <begin position="372"/>
        <end position="395"/>
    </location>
</feature>
<dbReference type="STRING" id="1440763.BJI69_10875"/>
<dbReference type="PROSITE" id="PS50850">
    <property type="entry name" value="MFS"/>
    <property type="match status" value="1"/>
</dbReference>
<evidence type="ECO:0000259" key="5">
    <source>
        <dbReference type="PROSITE" id="PS50850"/>
    </source>
</evidence>
<feature type="transmembrane region" description="Helical" evidence="4">
    <location>
        <begin position="119"/>
        <end position="141"/>
    </location>
</feature>
<feature type="transmembrane region" description="Helical" evidence="4">
    <location>
        <begin position="180"/>
        <end position="200"/>
    </location>
</feature>
<feature type="transmembrane region" description="Helical" evidence="4">
    <location>
        <begin position="153"/>
        <end position="174"/>
    </location>
</feature>
<feature type="transmembrane region" description="Helical" evidence="4">
    <location>
        <begin position="221"/>
        <end position="248"/>
    </location>
</feature>
<keyword evidence="4" id="KW-1003">Cell membrane</keyword>
<evidence type="ECO:0000256" key="4">
    <source>
        <dbReference type="HAMAP-Rule" id="MF_01118"/>
    </source>
</evidence>
<feature type="transmembrane region" description="Helical" evidence="4">
    <location>
        <begin position="308"/>
        <end position="331"/>
    </location>
</feature>
<dbReference type="InterPro" id="IPR011701">
    <property type="entry name" value="MFS"/>
</dbReference>
<dbReference type="CDD" id="cd17489">
    <property type="entry name" value="MFS_YfcJ_like"/>
    <property type="match status" value="1"/>
</dbReference>
<protein>
    <recommendedName>
        <fullName evidence="4">Uncharacterized MFS-type transporter BJI69_10875</fullName>
    </recommendedName>
</protein>
<comment type="similarity">
    <text evidence="4">Belongs to the major facilitator superfamily. YhhS family.</text>
</comment>
<dbReference type="Pfam" id="PF07690">
    <property type="entry name" value="MFS_1"/>
    <property type="match status" value="1"/>
</dbReference>
<sequence length="410" mass="42282">MSLPPLVPTRGRRFAVTARILSSVVFSFVCYLCIGIPLAVLPGFAHLDLGYSTIIAGLAVSAQYLATLLSRPHAGRMADAMGPKRTVVAGLVVLAISGLFLALGAIVPKMPGLSLTLILLSRLGLGFAESWVSTGAITWGIGGIGGEHTARVISWNGIATYGGIAVGAPLGVTLARDHGLISLGILTFALGLVALPFALMKARIAPSHGERLPFKSVLTRVMPYGAGLALGSIGFGSLSTFVALYYASRDWSDAALSLSVFGGCFIGIRLIFGNAIDRFGGYRVAIVSFVVECLGLILLWLGTTPHAALAGAALTGSGFALVFPALGVEAVGRVSTHNRGAALGAYSVFLDVALGLTGPVGGWIAGLYDYPAIFLAAGFAALAAAILSVSLYLRFGRDAPPRDQRANARA</sequence>
<dbReference type="EMBL" id="CP017480">
    <property type="protein sequence ID" value="APG04349.1"/>
    <property type="molecule type" value="Genomic_DNA"/>
</dbReference>
<keyword evidence="4" id="KW-0997">Cell inner membrane</keyword>
<dbReference type="PANTHER" id="PTHR23531">
    <property type="entry name" value="QUINOLENE RESISTANCE PROTEIN NORA"/>
    <property type="match status" value="1"/>
</dbReference>
<keyword evidence="2 4" id="KW-1133">Transmembrane helix</keyword>
<keyword evidence="1 4" id="KW-0812">Transmembrane</keyword>
<accession>A0A1L3ETH2</accession>
<organism evidence="6 7">
    <name type="scientific">Luteibacter rhizovicinus DSM 16549</name>
    <dbReference type="NCBI Taxonomy" id="1440763"/>
    <lineage>
        <taxon>Bacteria</taxon>
        <taxon>Pseudomonadati</taxon>
        <taxon>Pseudomonadota</taxon>
        <taxon>Gammaproteobacteria</taxon>
        <taxon>Lysobacterales</taxon>
        <taxon>Rhodanobacteraceae</taxon>
        <taxon>Luteibacter</taxon>
    </lineage>
</organism>
<proteinExistence type="inferred from homology"/>
<dbReference type="InterPro" id="IPR052714">
    <property type="entry name" value="MFS_Exporter"/>
</dbReference>
<dbReference type="KEGG" id="lrz:BJI69_10875"/>
<keyword evidence="7" id="KW-1185">Reference proteome</keyword>
<dbReference type="GO" id="GO:0005886">
    <property type="term" value="C:plasma membrane"/>
    <property type="evidence" value="ECO:0007669"/>
    <property type="project" value="UniProtKB-SubCell"/>
</dbReference>
<dbReference type="GO" id="GO:0022857">
    <property type="term" value="F:transmembrane transporter activity"/>
    <property type="evidence" value="ECO:0007669"/>
    <property type="project" value="UniProtKB-UniRule"/>
</dbReference>
<feature type="transmembrane region" description="Helical" evidence="4">
    <location>
        <begin position="284"/>
        <end position="302"/>
    </location>
</feature>